<evidence type="ECO:0000259" key="2">
    <source>
        <dbReference type="Pfam" id="PF02517"/>
    </source>
</evidence>
<gene>
    <name evidence="3" type="ORF">J07HQW1_01814</name>
</gene>
<dbReference type="GO" id="GO:0004175">
    <property type="term" value="F:endopeptidase activity"/>
    <property type="evidence" value="ECO:0007669"/>
    <property type="project" value="UniProtKB-ARBA"/>
</dbReference>
<dbReference type="AlphaFoldDB" id="U1N598"/>
<evidence type="ECO:0000256" key="1">
    <source>
        <dbReference type="SAM" id="Phobius"/>
    </source>
</evidence>
<dbReference type="HOGENOM" id="CLU_1478881_0_0_2"/>
<dbReference type="Proteomes" id="UP000030649">
    <property type="component" value="Unassembled WGS sequence"/>
</dbReference>
<feature type="domain" description="CAAX prenyl protease 2/Lysostaphin resistance protein A-like" evidence="2">
    <location>
        <begin position="55"/>
        <end position="134"/>
    </location>
</feature>
<sequence>MSSVEGVAWIGLIPIGYERAVQAVTPVLPTLGLSHGAHGGTVKWCVFFDHPEVILPGLVVMFVVMAPMEGILDRGVVHDALEPAIGSLGRVLVGGLLFGGMHLFLSGGIVSLLLTSISGVLAAGSYERTQNLIMRRTSIKHIRRSTHRTTQSQPLICILFSKAESQPNPNPKAKPVPVLESK</sequence>
<feature type="transmembrane region" description="Helical" evidence="1">
    <location>
        <begin position="109"/>
        <end position="126"/>
    </location>
</feature>
<reference evidence="3 4" key="1">
    <citation type="journal article" date="2013" name="PLoS ONE">
        <title>Assembly-driven community genomics of a hypersaline microbial ecosystem.</title>
        <authorList>
            <person name="Podell S."/>
            <person name="Ugalde J.A."/>
            <person name="Narasingarao P."/>
            <person name="Banfield J.F."/>
            <person name="Heidelberg K.B."/>
            <person name="Allen E.E."/>
        </authorList>
    </citation>
    <scope>NUCLEOTIDE SEQUENCE [LARGE SCALE GENOMIC DNA]</scope>
    <source>
        <strain evidence="4">J07HQW1</strain>
    </source>
</reference>
<proteinExistence type="predicted"/>
<keyword evidence="3" id="KW-0378">Hydrolase</keyword>
<dbReference type="GO" id="GO:0080120">
    <property type="term" value="P:CAAX-box protein maturation"/>
    <property type="evidence" value="ECO:0007669"/>
    <property type="project" value="UniProtKB-ARBA"/>
</dbReference>
<dbReference type="STRING" id="1238424.J07HQW1_01814"/>
<accession>U1N598</accession>
<evidence type="ECO:0000313" key="3">
    <source>
        <dbReference type="EMBL" id="ERG91780.1"/>
    </source>
</evidence>
<keyword evidence="1" id="KW-1133">Transmembrane helix</keyword>
<dbReference type="Pfam" id="PF02517">
    <property type="entry name" value="Rce1-like"/>
    <property type="match status" value="1"/>
</dbReference>
<feature type="transmembrane region" description="Helical" evidence="1">
    <location>
        <begin position="53"/>
        <end position="72"/>
    </location>
</feature>
<keyword evidence="3" id="KW-0645">Protease</keyword>
<dbReference type="InterPro" id="IPR003675">
    <property type="entry name" value="Rce1/LyrA-like_dom"/>
</dbReference>
<keyword evidence="1" id="KW-0472">Membrane</keyword>
<organism evidence="3 4">
    <name type="scientific">Haloquadratum walsbyi J07HQW1</name>
    <dbReference type="NCBI Taxonomy" id="1238424"/>
    <lineage>
        <taxon>Archaea</taxon>
        <taxon>Methanobacteriati</taxon>
        <taxon>Methanobacteriota</taxon>
        <taxon>Stenosarchaea group</taxon>
        <taxon>Halobacteria</taxon>
        <taxon>Halobacteriales</taxon>
        <taxon>Haloferacaceae</taxon>
        <taxon>Haloquadratum</taxon>
    </lineage>
</organism>
<name>U1N598_9EURY</name>
<dbReference type="GO" id="GO:0006508">
    <property type="term" value="P:proteolysis"/>
    <property type="evidence" value="ECO:0007669"/>
    <property type="project" value="UniProtKB-KW"/>
</dbReference>
<keyword evidence="1" id="KW-0812">Transmembrane</keyword>
<evidence type="ECO:0000313" key="4">
    <source>
        <dbReference type="Proteomes" id="UP000030649"/>
    </source>
</evidence>
<dbReference type="EMBL" id="KE356560">
    <property type="protein sequence ID" value="ERG91780.1"/>
    <property type="molecule type" value="Genomic_DNA"/>
</dbReference>
<protein>
    <submittedName>
        <fullName evidence="3">Putative metal-dependent membrane protease</fullName>
    </submittedName>
</protein>